<feature type="domain" description="Trimeric autotransporter adhesin YadA-like stalk" evidence="14">
    <location>
        <begin position="3095"/>
        <end position="3133"/>
    </location>
</feature>
<evidence type="ECO:0000259" key="13">
    <source>
        <dbReference type="Pfam" id="PF05658"/>
    </source>
</evidence>
<dbReference type="InterPro" id="IPR040482">
    <property type="entry name" value="Trp_ring"/>
</dbReference>
<dbReference type="Gene3D" id="1.20.5.170">
    <property type="match status" value="3"/>
</dbReference>
<dbReference type="InterPro" id="IPR037174">
    <property type="entry name" value="Trimeric_adhesin"/>
</dbReference>
<dbReference type="Gene3D" id="2.150.10.10">
    <property type="entry name" value="Serralysin-like metalloprotease, C-terminal"/>
    <property type="match status" value="7"/>
</dbReference>
<keyword evidence="20" id="KW-1185">Reference proteome</keyword>
<feature type="domain" description="Trimeric autotransporter adhesin YadA-like head" evidence="13">
    <location>
        <begin position="843"/>
        <end position="863"/>
    </location>
</feature>
<evidence type="ECO:0000259" key="15">
    <source>
        <dbReference type="Pfam" id="PF13018"/>
    </source>
</evidence>
<feature type="domain" description="ESPR" evidence="15">
    <location>
        <begin position="1"/>
        <end position="40"/>
    </location>
</feature>
<reference evidence="19 20" key="2">
    <citation type="submission" date="2018-11" db="EMBL/GenBank/DDBJ databases">
        <title>Genomic Encyclopedia of Type Strains, Phase IV (KMG-IV): sequencing the most valuable type-strain genomes for metagenomic binning, comparative biology and taxonomic classification.</title>
        <authorList>
            <person name="Goeker M."/>
        </authorList>
    </citation>
    <scope>NUCLEOTIDE SEQUENCE [LARGE SCALE GENOMIC DNA]</scope>
    <source>
        <strain evidence="19 20">DSM 25797</strain>
    </source>
</reference>
<keyword evidence="5" id="KW-1134">Transmembrane beta strand</keyword>
<feature type="domain" description="Trimeric autotransporter adhesin tryptophan-ring motif" evidence="16">
    <location>
        <begin position="1952"/>
        <end position="2019"/>
    </location>
</feature>
<feature type="domain" description="Trimeric autotransporter adhesin YadA-like stalk" evidence="14">
    <location>
        <begin position="657"/>
        <end position="696"/>
    </location>
</feature>
<dbReference type="Pfam" id="PF03895">
    <property type="entry name" value="YadA_anchor"/>
    <property type="match status" value="1"/>
</dbReference>
<dbReference type="Gene3D" id="3.30.1300.30">
    <property type="entry name" value="GSPII I/J protein-like"/>
    <property type="match status" value="1"/>
</dbReference>
<dbReference type="InterPro" id="IPR008640">
    <property type="entry name" value="Adhesin_Head_dom"/>
</dbReference>
<evidence type="ECO:0000259" key="14">
    <source>
        <dbReference type="Pfam" id="PF05662"/>
    </source>
</evidence>
<evidence type="ECO:0000256" key="11">
    <source>
        <dbReference type="SAM" id="MobiDB-lite"/>
    </source>
</evidence>
<evidence type="ECO:0000256" key="8">
    <source>
        <dbReference type="ARBA" id="ARBA00022927"/>
    </source>
</evidence>
<dbReference type="InterPro" id="IPR045584">
    <property type="entry name" value="Pilin-like"/>
</dbReference>
<sequence>MNKIYKVIWSQVANAFIAVSELASARGKTKSVSNSDGVSPSDNTQTFKLTKLALLSSIVFALPSYVTATEVNADTLNVTGTATFNGNATFNNGITTNTLTVGGKNVATEEQITNLTNQLNSKANNTELNTLKTTVEGKANQTDLTALQGTVATKASQADLTTLQATVATKANQTDVTALQNNKADKSALTTLSNTVTNNQNQFNALNTLFNTLELTSTYSGIKYFRANSTGPDATATGTNALAAGSSSKATGNNAVAVGHNAEAKDKETVAVGHNTTAKADMSITIGSGSYTEDTAKKGVAIGNKSRVGSKKDGDVTYDGGSTYVIGDGESSVAVGDNAIARGNRNIAIGKDSVTANKDADTAFAEDSIAIGTAAKTIASSKAIALGNEAKVEKKADFALAIGNQATSSAQKAVAIGPNSQAIGDSAIAVGSTARASTRAVAIGENTNAASSSSVAIGQLAQALPEKTISIGLNAGKGQASDATGTKNSHINIGEEAGENVDGQGNIGIGAGAGSNVIGKVNIALGQHAGKFIVNSPETLGENIAIGNNANTYTSATAIQRATAVGSQTKAGQDSTALGYNANASSKQSVAIGFNASIKGESGVAIGFSASSDANNVALGSSSVAKEKSATSYLTAKPSSSVVSVGNQNLDTPLLRRIVNVADGADDQDVVTVAQLKRASSDVTNNLNQLINNLPQNQNNGINYDVVPPPADSGATAGITLKQNTRISNVADAKTEKDAVNYGQMLAYVNSTTTHYFSVNDGGITRGNKDNSKATGELSMAIGQSVAAIAERSIAIGNNANAHGVGSIAIGTKYIGSAELDDGVADRSSETNAAIANNKYQYGLAIGAGANTEGHNSIAIGSLAATSNKDITKGNVDRAIALGYFARSSAEKANAIGDRAIANSLKGNAFGSEAFSGAESANAIGTLANATGTNSIAFGTHTKVTGTNSGSIGYAGVLGDTNATVVSGSGTYSLGNTNDDISANESGVFGNNNVLKAKENVRIVGNQNIIGNVTTTTPSGAAPVNELKNIQVSGYENTISSGNKLANDLSGLFVYGHHNTVANIDDPDSQEEVKIIDSTVIGANNTLNAKGNSFFVLGNNVTTTQDNSVYLGDGASAHVAKSASSSGMETYTTRTDNHSGHTFAGGKPVGVVTVGATGTERRIQNVAAGLVDAESTDAINGSQLYALTRPLRFGGDNSTISNQDSGIPAGDQNVIARSSNQAMDIKGGENNDANLTTLNDKNIGVIVRDTNSMEVKLAKNLKGLESANFGTGNDLTTINKDGITIKNPNKSDVSLTDNGLNNGGNKVTNVANGDVNSTSTDAINGSQLHEVKTVVESKLSSFTVGADKDATATGIVIDKDNARFDIVGKDNGKVTTVVEGNKVTVDLTQEAKDSLAKADSALQNVVSNDPNLTATKNGGTITLDFSDTPTFKGVTAGTGVNQVVLDDNGVNVGGKTYISNAGLNANNEVITNVASNLPVINDNTAAANQPHNGTKTQTKPNNVVITNAATVGDVLNAGFNLQTNGTATDFVKPYDTVNFADGTGTTVTSETDGNKTTFKVNVDAQKLAETAQLPVVYTKADGTKVYKHADGNFYTDPTDKTNKVELADIIASMQGADSSTTNPTTLANVQAGKKDTDAVNVSQLKGAVDALGGGAAVNPDGTIKAPTYNITNPANDSVKQANNVGDALNSLNDAVNSPLSFGGDTGADVTRKLGQKVSVVGGVTDETKLSSGNIGVVANGNDKLEVKLAKNLTGLSSAEFQDAAGNTTTVNGNGVTITPANQADPTKTVSLTKDGLNNGGNQITNVATGANTFNAPVVDGEKIKLANDGKWYKESDVGANGKPTDTATAIDPAKAAEALKATPNGGLVDFANSNPNNAATVGDLQNLGFNIGTSENGYTDQVRNNAKVDFVGDKKFITVEGSTNKETGTREVKISLKEGDIINKDEGTATIDGQPTEVVKAADGKYYKKSDIDPTTGLPFVDPKSNQPRADITPLTDDQVATIKNNGNGLVTGHKVAEALQKSGWTVGKAEAEEAFEVTYTNADEKVNPNDNVRFADGKNTVASLGTVKKLDADGKVVTTTVVKVDVDLPVDFKYTDATGKEYVKANDGKFYAKNEVGVDGFPSISAQPLTDDQVSELKKGAQLTDGVNANGQPNNGYTAQDPIQVAVEKAAKDAVAKTLQDNPQATPEQIAAAVKTATDRARVDAIKANPEAKDTVTAGTGGVNLDNVAWAEKPDQAVNKDQLDQTVNKSGFFVEQNGESTIAGKPTEKVTPNDTVNFANGANTLVTAETKRDEATGADKTTVTVNVNGLPLTYTTKDATGKDVPVAKVGDKFYQVGADGKPDMTKPADVNSLSTNLVNPAAPNGEIGKPSQLGNVANGANTFDAPVVDGEKIKLANDGKWYKESDVGANGKPTDTATAIDPAKAAEALKATPNGGLVDFEKSNPNNAATVGDLQNLGFNIGASENGYTDQVRNNAKVDFVGDKKFINVEGATKADGTREIKISLKEGDVIKPNEGIATIDGQKTEVVKTPDGNYYKKSDIDPTTGEPKAGATPLTQAQKDTVVNNGDGLVTGHKVAEALQKSGWTVGKADAAEAANVDYNNKSEKVNPDDKVSFADGKNTQVSLGTVKQEDKDGKVVTTTTVKVDVDLPIDFKYTDATGKEFVKANDGKIYAKDQVGADGKPNGNATPLADAEVAKLNKGAQLTNGLGKETPKYEVKDPIAAAAEKAVADTLAANPQATPADILKAVDAAKAAAIKANPNAKDEITKGTGGVNLDNVAWAEKPDQAVNKDQLDQTVNKSGFFVQQNGESTNGKGKPTEKVTPNDVVDFTNGANTVVTAETTRDEKTGVDTTKVSVHVNGLPLTYTTKDASGKDVPVAKVGDKFYQVGADGKPDMTKPADVNALSTNLVNPAAPNGEIGAPSQLGNVANGANTFVAPQVDGKDIKLANDGKWYAADQVDPNGSAKANAKAIDAAKAKDALGTAGNGGLADFANSNPNNVATVGDLQNLGFVIGTADDKYKDQVRNNSRVEFASGNKNATVTGSTLADGTRQVKVTISDNPVFNTIQVGGDKGPKVGSTSTGDLKVSKADGSAARITNVAPGVDNNDAVNVGQLKGAVNNINNHVNKINKDLRAGIAGATAISFLQRPNEAGKSIISVGMGSYKAESAVAVGYSRNSDNNKISIKVGAGLNSRGDVNFGGSVGYQW</sequence>
<protein>
    <submittedName>
        <fullName evidence="19">Trimeric autotransporter adhesin</fullName>
    </submittedName>
</protein>
<evidence type="ECO:0000256" key="10">
    <source>
        <dbReference type="ARBA" id="ARBA00023237"/>
    </source>
</evidence>
<evidence type="ECO:0000256" key="6">
    <source>
        <dbReference type="ARBA" id="ARBA00022692"/>
    </source>
</evidence>
<dbReference type="InterPro" id="IPR005594">
    <property type="entry name" value="YadA_C"/>
</dbReference>
<evidence type="ECO:0000259" key="16">
    <source>
        <dbReference type="Pfam" id="PF15401"/>
    </source>
</evidence>
<evidence type="ECO:0000313" key="18">
    <source>
        <dbReference type="EMBL" id="QIM65355.1"/>
    </source>
</evidence>
<keyword evidence="7" id="KW-0732">Signal</keyword>
<feature type="domain" description="Trimeric autotransporter adhesin Trp ring" evidence="17">
    <location>
        <begin position="2458"/>
        <end position="2505"/>
    </location>
</feature>
<evidence type="ECO:0000256" key="7">
    <source>
        <dbReference type="ARBA" id="ARBA00022729"/>
    </source>
</evidence>
<feature type="region of interest" description="Disordered" evidence="11">
    <location>
        <begin position="2806"/>
        <end position="2825"/>
    </location>
</feature>
<dbReference type="SUPFAM" id="SSF101967">
    <property type="entry name" value="Adhesin YadA, collagen-binding domain"/>
    <property type="match status" value="8"/>
</dbReference>
<dbReference type="Pfam" id="PF05662">
    <property type="entry name" value="YadA_stalk"/>
    <property type="match status" value="6"/>
</dbReference>
<dbReference type="CDD" id="cd12820">
    <property type="entry name" value="LbR_YadA-like"/>
    <property type="match status" value="3"/>
</dbReference>
<feature type="domain" description="Trimeric autotransporter adhesin YadA-like head" evidence="13">
    <location>
        <begin position="438"/>
        <end position="459"/>
    </location>
</feature>
<feature type="domain" description="Trimeric autotransporter adhesin YadA-like stalk" evidence="14">
    <location>
        <begin position="726"/>
        <end position="762"/>
    </location>
</feature>
<keyword evidence="10" id="KW-0998">Cell outer membrane</keyword>
<keyword evidence="8" id="KW-0653">Protein transport</keyword>
<dbReference type="Pfam" id="PF13018">
    <property type="entry name" value="ESPR"/>
    <property type="match status" value="1"/>
</dbReference>
<feature type="domain" description="Trimeric autotransporter adhesin YadA-like head" evidence="13">
    <location>
        <begin position="399"/>
        <end position="420"/>
    </location>
</feature>
<evidence type="ECO:0000256" key="3">
    <source>
        <dbReference type="ARBA" id="ARBA00005848"/>
    </source>
</evidence>
<dbReference type="EMBL" id="RKQT01000001">
    <property type="protein sequence ID" value="RPE96209.1"/>
    <property type="molecule type" value="Genomic_DNA"/>
</dbReference>
<feature type="domain" description="Trimeric autotransporter adhesin tryptophan-ring motif" evidence="16">
    <location>
        <begin position="2522"/>
        <end position="2580"/>
    </location>
</feature>
<evidence type="ECO:0000256" key="5">
    <source>
        <dbReference type="ARBA" id="ARBA00022452"/>
    </source>
</evidence>
<dbReference type="RefSeq" id="WP_123956113.1">
    <property type="nucleotide sequence ID" value="NZ_CP015029.1"/>
</dbReference>
<dbReference type="Pfam" id="PF15401">
    <property type="entry name" value="TAA-Trp-ring"/>
    <property type="match status" value="2"/>
</dbReference>
<dbReference type="Pfam" id="PF18669">
    <property type="entry name" value="Trp_ring"/>
    <property type="match status" value="2"/>
</dbReference>
<dbReference type="SUPFAM" id="SSF54523">
    <property type="entry name" value="Pili subunits"/>
    <property type="match status" value="1"/>
</dbReference>
<organism evidence="18 21">
    <name type="scientific">Frederiksenia canicola</name>
    <dbReference type="NCBI Taxonomy" id="123824"/>
    <lineage>
        <taxon>Bacteria</taxon>
        <taxon>Pseudomonadati</taxon>
        <taxon>Pseudomonadota</taxon>
        <taxon>Gammaproteobacteria</taxon>
        <taxon>Pasteurellales</taxon>
        <taxon>Pasteurellaceae</taxon>
        <taxon>Frederiksenia</taxon>
    </lineage>
</organism>
<evidence type="ECO:0000256" key="2">
    <source>
        <dbReference type="ARBA" id="ARBA00004442"/>
    </source>
</evidence>
<feature type="domain" description="Trimeric autotransporter adhesin YadA-like head" evidence="13">
    <location>
        <begin position="572"/>
        <end position="596"/>
    </location>
</feature>
<evidence type="ECO:0000256" key="9">
    <source>
        <dbReference type="ARBA" id="ARBA00023136"/>
    </source>
</evidence>
<dbReference type="Proteomes" id="UP000276901">
    <property type="component" value="Unassembled WGS sequence"/>
</dbReference>
<evidence type="ECO:0000259" key="17">
    <source>
        <dbReference type="Pfam" id="PF18669"/>
    </source>
</evidence>
<feature type="domain" description="Trimeric autotransporter adhesin YadA-like stalk" evidence="14">
    <location>
        <begin position="1306"/>
        <end position="1348"/>
    </location>
</feature>
<feature type="domain" description="Trimeric autotransporter adhesin YadA-like head" evidence="13">
    <location>
        <begin position="236"/>
        <end position="262"/>
    </location>
</feature>
<dbReference type="InterPro" id="IPR011049">
    <property type="entry name" value="Serralysin-like_metalloprot_C"/>
</dbReference>
<name>A0AAE7C2F3_9PAST</name>
<evidence type="ECO:0000256" key="1">
    <source>
        <dbReference type="ARBA" id="ARBA00004241"/>
    </source>
</evidence>
<keyword evidence="4" id="KW-0813">Transport</keyword>
<dbReference type="Gene3D" id="2.20.25.140">
    <property type="match status" value="2"/>
</dbReference>
<dbReference type="Proteomes" id="UP000502287">
    <property type="component" value="Chromosome"/>
</dbReference>
<evidence type="ECO:0000256" key="4">
    <source>
        <dbReference type="ARBA" id="ARBA00022448"/>
    </source>
</evidence>
<feature type="domain" description="Trimeric autotransporter adhesin YadA-like head" evidence="13">
    <location>
        <begin position="923"/>
        <end position="941"/>
    </location>
</feature>
<dbReference type="InterPro" id="IPR008635">
    <property type="entry name" value="Coiled_stalk_dom"/>
</dbReference>
<keyword evidence="9" id="KW-0472">Membrane</keyword>
<evidence type="ECO:0000313" key="19">
    <source>
        <dbReference type="EMBL" id="RPE96209.1"/>
    </source>
</evidence>
<dbReference type="GO" id="GO:0009986">
    <property type="term" value="C:cell surface"/>
    <property type="evidence" value="ECO:0007669"/>
    <property type="project" value="UniProtKB-SubCell"/>
</dbReference>
<comment type="subcellular location">
    <subcellularLocation>
        <location evidence="2">Cell outer membrane</location>
    </subcellularLocation>
    <subcellularLocation>
        <location evidence="1">Cell surface</location>
    </subcellularLocation>
</comment>
<reference evidence="18 21" key="1">
    <citation type="submission" date="2016-03" db="EMBL/GenBank/DDBJ databases">
        <authorList>
            <person name="Hansen M.J."/>
            <person name="Bojesen A.M."/>
            <person name="Planet P."/>
        </authorList>
    </citation>
    <scope>NUCLEOTIDE SEQUENCE [LARGE SCALE GENOMIC DNA]</scope>
    <source>
        <strain evidence="18 21">HPA 21</strain>
    </source>
</reference>
<feature type="domain" description="Trimeric autotransporter adhesin YadA-like head" evidence="13">
    <location>
        <begin position="329"/>
        <end position="353"/>
    </location>
</feature>
<comment type="similarity">
    <text evidence="3">Belongs to the autotransporter-2 (AT-2) (TC 1.B.40) family.</text>
</comment>
<dbReference type="GO" id="GO:0009279">
    <property type="term" value="C:cell outer membrane"/>
    <property type="evidence" value="ECO:0007669"/>
    <property type="project" value="UniProtKB-SubCell"/>
</dbReference>
<dbReference type="InterPro" id="IPR024973">
    <property type="entry name" value="ESPR"/>
</dbReference>
<feature type="domain" description="Trimeric autotransporter adhesin YadA-like C-terminal membrane anchor" evidence="12">
    <location>
        <begin position="3147"/>
        <end position="3206"/>
    </location>
</feature>
<evidence type="ECO:0000313" key="21">
    <source>
        <dbReference type="Proteomes" id="UP000502287"/>
    </source>
</evidence>
<accession>A0AAE7C2F3</accession>
<dbReference type="Gene3D" id="2.20.70.140">
    <property type="match status" value="2"/>
</dbReference>
<dbReference type="Pfam" id="PF05658">
    <property type="entry name" value="YadA_head"/>
    <property type="match status" value="8"/>
</dbReference>
<proteinExistence type="inferred from homology"/>
<feature type="domain" description="Trimeric autotransporter adhesin YadA-like stalk" evidence="14">
    <location>
        <begin position="1627"/>
        <end position="1655"/>
    </location>
</feature>
<evidence type="ECO:0000313" key="20">
    <source>
        <dbReference type="Proteomes" id="UP000276901"/>
    </source>
</evidence>
<dbReference type="KEGG" id="fcl:A4G17_07810"/>
<feature type="domain" description="Trimeric autotransporter adhesin YadA-like stalk" evidence="14">
    <location>
        <begin position="1162"/>
        <end position="1204"/>
    </location>
</feature>
<evidence type="ECO:0000259" key="12">
    <source>
        <dbReference type="Pfam" id="PF03895"/>
    </source>
</evidence>
<dbReference type="InterPro" id="IPR028230">
    <property type="entry name" value="TAA-Trp-ring"/>
</dbReference>
<feature type="domain" description="Trimeric autotransporter adhesin Trp ring" evidence="17">
    <location>
        <begin position="3009"/>
        <end position="3057"/>
    </location>
</feature>
<dbReference type="Gene3D" id="3.90.1780.10">
    <property type="entry name" value="Trimeric adhesin"/>
    <property type="match status" value="8"/>
</dbReference>
<dbReference type="GO" id="GO:0015031">
    <property type="term" value="P:protein transport"/>
    <property type="evidence" value="ECO:0007669"/>
    <property type="project" value="UniProtKB-KW"/>
</dbReference>
<dbReference type="SUPFAM" id="SSF101999">
    <property type="entry name" value="Trimeric adhesin"/>
    <property type="match status" value="4"/>
</dbReference>
<gene>
    <name evidence="18" type="ORF">A4G17_07810</name>
    <name evidence="19" type="ORF">EDC49_0597</name>
</gene>
<keyword evidence="6" id="KW-0812">Transmembrane</keyword>
<feature type="domain" description="Trimeric autotransporter adhesin YadA-like head" evidence="13">
    <location>
        <begin position="788"/>
        <end position="812"/>
    </location>
</feature>
<dbReference type="EMBL" id="CP015029">
    <property type="protein sequence ID" value="QIM65355.1"/>
    <property type="molecule type" value="Genomic_DNA"/>
</dbReference>